<feature type="transmembrane region" description="Helical" evidence="1">
    <location>
        <begin position="104"/>
        <end position="125"/>
    </location>
</feature>
<accession>A0A0C1R7G3</accession>
<name>A0A0C1R7G3_9CYAN</name>
<keyword evidence="1" id="KW-1133">Transmembrane helix</keyword>
<comment type="caution">
    <text evidence="2">The sequence shown here is derived from an EMBL/GenBank/DDBJ whole genome shotgun (WGS) entry which is preliminary data.</text>
</comment>
<reference evidence="2" key="1">
    <citation type="journal article" date="2015" name="Genome Announc.">
        <title>Draft Genome Sequence of Tolypothrix boutellei Strain VB521301.</title>
        <authorList>
            <person name="Chandrababunaidu M.M."/>
            <person name="Singh D."/>
            <person name="Sen D."/>
            <person name="Bhan S."/>
            <person name="Das S."/>
            <person name="Gupta A."/>
            <person name="Adhikary S.P."/>
            <person name="Tripathy S."/>
        </authorList>
    </citation>
    <scope>NUCLEOTIDE SEQUENCE</scope>
    <source>
        <strain evidence="2">VB521301</strain>
    </source>
</reference>
<gene>
    <name evidence="2" type="ORF">DA73_0203610</name>
</gene>
<dbReference type="EMBL" id="JHEG02000014">
    <property type="protein sequence ID" value="KIE13519.1"/>
    <property type="molecule type" value="Genomic_DNA"/>
</dbReference>
<proteinExistence type="predicted"/>
<dbReference type="OrthoDB" id="519162at2"/>
<keyword evidence="1" id="KW-0472">Membrane</keyword>
<evidence type="ECO:0000256" key="1">
    <source>
        <dbReference type="SAM" id="Phobius"/>
    </source>
</evidence>
<dbReference type="STRING" id="1479485.DA73_0203610"/>
<dbReference type="AlphaFoldDB" id="A0A0C1R7G3"/>
<protein>
    <submittedName>
        <fullName evidence="2">Uncharacterized protein</fullName>
    </submittedName>
</protein>
<sequence>MNFLKTLETGINRLATGIENFGESIYRTIKESREHHEESVSLGLISDDEKLLLLKAELYRQARLTEGKINNLVSAIATLEQVKQAEFDRKQSELKQRLSFPSQLEATCSLAIVLVIALIAGSYFATYKCGKSRSQFCSNARVIPTQIEMFFKD</sequence>
<keyword evidence="1" id="KW-0812">Transmembrane</keyword>
<evidence type="ECO:0000313" key="2">
    <source>
        <dbReference type="EMBL" id="KIE13519.1"/>
    </source>
</evidence>
<organism evidence="2">
    <name type="scientific">Tolypothrix bouteillei VB521301</name>
    <dbReference type="NCBI Taxonomy" id="1479485"/>
    <lineage>
        <taxon>Bacteria</taxon>
        <taxon>Bacillati</taxon>
        <taxon>Cyanobacteriota</taxon>
        <taxon>Cyanophyceae</taxon>
        <taxon>Nostocales</taxon>
        <taxon>Tolypothrichaceae</taxon>
        <taxon>Tolypothrix</taxon>
    </lineage>
</organism>